<dbReference type="EMBL" id="BKCJ010004805">
    <property type="protein sequence ID" value="GEU63193.1"/>
    <property type="molecule type" value="Genomic_DNA"/>
</dbReference>
<feature type="region of interest" description="Disordered" evidence="2">
    <location>
        <begin position="655"/>
        <end position="680"/>
    </location>
</feature>
<comment type="caution">
    <text evidence="3">The sequence shown here is derived from an EMBL/GenBank/DDBJ whole genome shotgun (WGS) entry which is preliminary data.</text>
</comment>
<gene>
    <name evidence="3" type="ORF">Tci_035171</name>
</gene>
<name>A0A6L2LN32_TANCI</name>
<feature type="region of interest" description="Disordered" evidence="2">
    <location>
        <begin position="355"/>
        <end position="402"/>
    </location>
</feature>
<keyword evidence="1" id="KW-0175">Coiled coil</keyword>
<accession>A0A6L2LN32</accession>
<proteinExistence type="predicted"/>
<evidence type="ECO:0000313" key="3">
    <source>
        <dbReference type="EMBL" id="GEU63193.1"/>
    </source>
</evidence>
<organism evidence="3">
    <name type="scientific">Tanacetum cinerariifolium</name>
    <name type="common">Dalmatian daisy</name>
    <name type="synonym">Chrysanthemum cinerariifolium</name>
    <dbReference type="NCBI Taxonomy" id="118510"/>
    <lineage>
        <taxon>Eukaryota</taxon>
        <taxon>Viridiplantae</taxon>
        <taxon>Streptophyta</taxon>
        <taxon>Embryophyta</taxon>
        <taxon>Tracheophyta</taxon>
        <taxon>Spermatophyta</taxon>
        <taxon>Magnoliopsida</taxon>
        <taxon>eudicotyledons</taxon>
        <taxon>Gunneridae</taxon>
        <taxon>Pentapetalae</taxon>
        <taxon>asterids</taxon>
        <taxon>campanulids</taxon>
        <taxon>Asterales</taxon>
        <taxon>Asteraceae</taxon>
        <taxon>Asteroideae</taxon>
        <taxon>Anthemideae</taxon>
        <taxon>Anthemidinae</taxon>
        <taxon>Tanacetum</taxon>
    </lineage>
</organism>
<feature type="coiled-coil region" evidence="1">
    <location>
        <begin position="531"/>
        <end position="565"/>
    </location>
</feature>
<evidence type="ECO:0000256" key="2">
    <source>
        <dbReference type="SAM" id="MobiDB-lite"/>
    </source>
</evidence>
<evidence type="ECO:0000256" key="1">
    <source>
        <dbReference type="SAM" id="Coils"/>
    </source>
</evidence>
<reference evidence="3" key="1">
    <citation type="journal article" date="2019" name="Sci. Rep.">
        <title>Draft genome of Tanacetum cinerariifolium, the natural source of mosquito coil.</title>
        <authorList>
            <person name="Yamashiro T."/>
            <person name="Shiraishi A."/>
            <person name="Satake H."/>
            <person name="Nakayama K."/>
        </authorList>
    </citation>
    <scope>NUCLEOTIDE SEQUENCE</scope>
</reference>
<dbReference type="AlphaFoldDB" id="A0A6L2LN32"/>
<sequence length="680" mass="77826">MYEGLQYIDVDIADFKTRLARIYMREVHRLQVFDFRGLTNLIVKGLSTRILMEHRDAQGQSVFTSQARRRLFDIRGPLVHELILEFFNMFRFGEAVLDLDTDRALQFLLGRVRRRMSWREFILALGLHSAEEMQIVGLVYIRPIARDGWGFDIAGRSQTHEKVTVTDLFYLRGMDVGSVNAHIRHIFLDGYGVLVVRTAWKGYTSPPLELRSNKFIKLEYGVLPSFGYGVFDLVSLVVFGKCRHRYAISSLMDTAYLLSEQPRLRFDRLVSRAKVIENQVIAISVILVSSDSSEDSVGTPARRVILFDTIPTTIPDTTQVITPPTTHTDTTMIPIETPIIAPTIPLSPDYTPASPDYSPAFEIESDSSEDTSSGHIPPLPDVLPFLSSDDDTTDNSISRHSLSDHSSLDLLSTFARPSRKRRTSPMTCVVLPPVFGALSHVRADLIPSPMRVRDIGYLPYVEVGPRKTRVDRVTHLAMPEDIPEPTQEGAVEVTYETLEDLVQRFHDHTQAILVHCVQVIEGVQREQGHRIVGVESAVTDLTERVAELERDNMRLRDTASVQSQRVDQLQRGMSRMQREMRQMRRFQFYDQKRVGRLEACARKHMGYHPYICSLVLQKMPNTRSRASMTHDEVEELIARRVAEEMEAREAARNLETLNENRDEQEWEKVRGNPEWRLAKH</sequence>
<protein>
    <submittedName>
        <fullName evidence="3">Uncharacterized protein</fullName>
    </submittedName>
</protein>